<dbReference type="EMBL" id="CAKMUD010000149">
    <property type="protein sequence ID" value="CAH1604065.1"/>
    <property type="molecule type" value="Genomic_DNA"/>
</dbReference>
<keyword evidence="1" id="KW-0547">Nucleotide-binding</keyword>
<dbReference type="InterPro" id="IPR003833">
    <property type="entry name" value="CT_C_D"/>
</dbReference>
<comment type="caution">
    <text evidence="5">The sequence shown here is derived from an EMBL/GenBank/DDBJ whole genome shotgun (WGS) entry which is preliminary data.</text>
</comment>
<name>A0AAU9R0A9_9VIBR</name>
<evidence type="ECO:0000256" key="1">
    <source>
        <dbReference type="ARBA" id="ARBA00022741"/>
    </source>
</evidence>
<evidence type="ECO:0000313" key="6">
    <source>
        <dbReference type="Proteomes" id="UP001295462"/>
    </source>
</evidence>
<keyword evidence="2 5" id="KW-0378">Hydrolase</keyword>
<dbReference type="InterPro" id="IPR010016">
    <property type="entry name" value="PxpB"/>
</dbReference>
<gene>
    <name evidence="5" type="ORF">THF1A12_90169</name>
</gene>
<dbReference type="Pfam" id="PF02682">
    <property type="entry name" value="CT_C_D"/>
    <property type="match status" value="1"/>
</dbReference>
<feature type="domain" description="Carboxyltransferase" evidence="4">
    <location>
        <begin position="6"/>
        <end position="203"/>
    </location>
</feature>
<dbReference type="GO" id="GO:0005524">
    <property type="term" value="F:ATP binding"/>
    <property type="evidence" value="ECO:0007669"/>
    <property type="project" value="UniProtKB-KW"/>
</dbReference>
<protein>
    <submittedName>
        <fullName evidence="5">Allophanate hydrolase subunit 1</fullName>
        <ecNumber evidence="5">3.5.1.54</ecNumber>
    </submittedName>
</protein>
<dbReference type="SUPFAM" id="SSF160467">
    <property type="entry name" value="PH0987 N-terminal domain-like"/>
    <property type="match status" value="1"/>
</dbReference>
<dbReference type="RefSeq" id="WP_038877894.1">
    <property type="nucleotide sequence ID" value="NZ_BBKZ01000017.1"/>
</dbReference>
<dbReference type="SMART" id="SM00796">
    <property type="entry name" value="AHS1"/>
    <property type="match status" value="1"/>
</dbReference>
<dbReference type="Gene3D" id="3.30.1360.40">
    <property type="match status" value="1"/>
</dbReference>
<evidence type="ECO:0000313" key="5">
    <source>
        <dbReference type="EMBL" id="CAH1604065.1"/>
    </source>
</evidence>
<dbReference type="InterPro" id="IPR029000">
    <property type="entry name" value="Cyclophilin-like_dom_sf"/>
</dbReference>
<evidence type="ECO:0000256" key="3">
    <source>
        <dbReference type="ARBA" id="ARBA00022840"/>
    </source>
</evidence>
<organism evidence="5 6">
    <name type="scientific">Vibrio jasicida</name>
    <dbReference type="NCBI Taxonomy" id="766224"/>
    <lineage>
        <taxon>Bacteria</taxon>
        <taxon>Pseudomonadati</taxon>
        <taxon>Pseudomonadota</taxon>
        <taxon>Gammaproteobacteria</taxon>
        <taxon>Vibrionales</taxon>
        <taxon>Vibrionaceae</taxon>
        <taxon>Vibrio</taxon>
    </lineage>
</organism>
<keyword evidence="3" id="KW-0067">ATP-binding</keyword>
<dbReference type="EC" id="3.5.1.54" evidence="5"/>
<proteinExistence type="predicted"/>
<dbReference type="PANTHER" id="PTHR34698">
    <property type="entry name" value="5-OXOPROLINASE SUBUNIT B"/>
    <property type="match status" value="1"/>
</dbReference>
<dbReference type="GO" id="GO:0004039">
    <property type="term" value="F:allophanate hydrolase activity"/>
    <property type="evidence" value="ECO:0007669"/>
    <property type="project" value="UniProtKB-EC"/>
</dbReference>
<dbReference type="AlphaFoldDB" id="A0AAU9R0A9"/>
<dbReference type="PANTHER" id="PTHR34698:SF2">
    <property type="entry name" value="5-OXOPROLINASE SUBUNIT B"/>
    <property type="match status" value="1"/>
</dbReference>
<sequence>MNQGQFSISPISECSILIRFEEPITVEHIGELAHQIVDKLNMIVMNVVPSYRTILIDYLPFRIQEASILNELQHLISRFDVQSMDNKQPNYISIPVYYSEETALDLKRFELKGLTLTELIEQHTQVVYTVSAIGFAPGFAFLSDVAERIQIPRHQTPRTHVPAGSVAIADSKTAVYPSDSPGGWNVIGRTPISLFVDTPPFIPFEVGDKVTFGAISKQEFLNLGGIL</sequence>
<dbReference type="SUPFAM" id="SSF50891">
    <property type="entry name" value="Cyclophilin-like"/>
    <property type="match status" value="1"/>
</dbReference>
<evidence type="ECO:0000256" key="2">
    <source>
        <dbReference type="ARBA" id="ARBA00022801"/>
    </source>
</evidence>
<reference evidence="5" key="1">
    <citation type="submission" date="2022-01" db="EMBL/GenBank/DDBJ databases">
        <authorList>
            <person name="Lagorce A."/>
        </authorList>
    </citation>
    <scope>NUCLEOTIDE SEQUENCE</scope>
    <source>
        <strain evidence="5">Th15_F1_A12</strain>
    </source>
</reference>
<accession>A0AAU9R0A9</accession>
<evidence type="ECO:0000259" key="4">
    <source>
        <dbReference type="SMART" id="SM00796"/>
    </source>
</evidence>
<dbReference type="Gene3D" id="2.40.100.10">
    <property type="entry name" value="Cyclophilin-like"/>
    <property type="match status" value="1"/>
</dbReference>
<dbReference type="Proteomes" id="UP001295462">
    <property type="component" value="Unassembled WGS sequence"/>
</dbReference>